<dbReference type="Gene3D" id="3.40.50.150">
    <property type="entry name" value="Vaccinia Virus protein VP39"/>
    <property type="match status" value="1"/>
</dbReference>
<feature type="domain" description="DNA methylase adenine-specific" evidence="8">
    <location>
        <begin position="131"/>
        <end position="435"/>
    </location>
</feature>
<keyword evidence="3" id="KW-0808">Transferase</keyword>
<sequence>MQSTLTNATFWPIFDELRGALPAPYTHAVPTIGALALLHAGAQYREVFASLGVTFDEDLGHTLQDLQFTPRAFSDALKRVANVNKTLSDLPQLSETSRLPEHLLPRLNLGVGKVIARAALLAPDLAGLLSVGVAYTELLEQLARDGKYGGGESSTPASLAELLIDLLEVQPGMRVLDPTLGNAHIFVALARRLRGEGHDANSVEYVGQEINLSATLTAKVHLLLNGVSRFTVHHGNVLTEPKTALGAFDRVLADPPFGMIAQHVATRVEQDPRFVLSGNRMPRSAEWLFMQHGLTALKPGGRAAFVTAHGPLFRAGTEEQIRSAFSSSGWLSAVIALPSALYANTGLPVAVTIFERPAPDGRKQQDVVMIDASLRGTKEGRLQTLGAATRKELATLVKERRDQEELSRVVTPAEIHANAEAWQPNQYISKPAEDERSLNSIRADLEAAQMRLQQAETRLHKAFATLDNH</sequence>
<dbReference type="RefSeq" id="WP_189065263.1">
    <property type="nucleotide sequence ID" value="NZ_BMQM01000016.1"/>
</dbReference>
<dbReference type="PANTHER" id="PTHR42933">
    <property type="entry name" value="SLR6095 PROTEIN"/>
    <property type="match status" value="1"/>
</dbReference>
<keyword evidence="4" id="KW-0949">S-adenosyl-L-methionine</keyword>
<dbReference type="CDD" id="cd02440">
    <property type="entry name" value="AdoMet_MTases"/>
    <property type="match status" value="1"/>
</dbReference>
<proteinExistence type="predicted"/>
<accession>A0ABQ2RUS6</accession>
<keyword evidence="5" id="KW-0680">Restriction system</keyword>
<dbReference type="InterPro" id="IPR003356">
    <property type="entry name" value="DNA_methylase_A-5"/>
</dbReference>
<dbReference type="EC" id="2.1.1.72" evidence="1"/>
<dbReference type="Pfam" id="PF02384">
    <property type="entry name" value="N6_Mtase"/>
    <property type="match status" value="1"/>
</dbReference>
<evidence type="ECO:0000256" key="5">
    <source>
        <dbReference type="ARBA" id="ARBA00022747"/>
    </source>
</evidence>
<dbReference type="Proteomes" id="UP000634308">
    <property type="component" value="Unassembled WGS sequence"/>
</dbReference>
<reference evidence="10" key="1">
    <citation type="journal article" date="2019" name="Int. J. Syst. Evol. Microbiol.">
        <title>The Global Catalogue of Microorganisms (GCM) 10K type strain sequencing project: providing services to taxonomists for standard genome sequencing and annotation.</title>
        <authorList>
            <consortium name="The Broad Institute Genomics Platform"/>
            <consortium name="The Broad Institute Genome Sequencing Center for Infectious Disease"/>
            <person name="Wu L."/>
            <person name="Ma J."/>
        </authorList>
    </citation>
    <scope>NUCLEOTIDE SEQUENCE [LARGE SCALE GENOMIC DNA]</scope>
    <source>
        <strain evidence="10">JCM 31404</strain>
    </source>
</reference>
<comment type="caution">
    <text evidence="9">The sequence shown here is derived from an EMBL/GenBank/DDBJ whole genome shotgun (WGS) entry which is preliminary data.</text>
</comment>
<evidence type="ECO:0000259" key="8">
    <source>
        <dbReference type="Pfam" id="PF02384"/>
    </source>
</evidence>
<dbReference type="InterPro" id="IPR029063">
    <property type="entry name" value="SAM-dependent_MTases_sf"/>
</dbReference>
<keyword evidence="2" id="KW-0489">Methyltransferase</keyword>
<evidence type="ECO:0000256" key="2">
    <source>
        <dbReference type="ARBA" id="ARBA00022603"/>
    </source>
</evidence>
<dbReference type="SUPFAM" id="SSF53335">
    <property type="entry name" value="S-adenosyl-L-methionine-dependent methyltransferases"/>
    <property type="match status" value="1"/>
</dbReference>
<evidence type="ECO:0000313" key="10">
    <source>
        <dbReference type="Proteomes" id="UP000634308"/>
    </source>
</evidence>
<evidence type="ECO:0000256" key="1">
    <source>
        <dbReference type="ARBA" id="ARBA00011900"/>
    </source>
</evidence>
<evidence type="ECO:0000256" key="6">
    <source>
        <dbReference type="ARBA" id="ARBA00047942"/>
    </source>
</evidence>
<comment type="catalytic activity">
    <reaction evidence="6">
        <text>a 2'-deoxyadenosine in DNA + S-adenosyl-L-methionine = an N(6)-methyl-2'-deoxyadenosine in DNA + S-adenosyl-L-homocysteine + H(+)</text>
        <dbReference type="Rhea" id="RHEA:15197"/>
        <dbReference type="Rhea" id="RHEA-COMP:12418"/>
        <dbReference type="Rhea" id="RHEA-COMP:12419"/>
        <dbReference type="ChEBI" id="CHEBI:15378"/>
        <dbReference type="ChEBI" id="CHEBI:57856"/>
        <dbReference type="ChEBI" id="CHEBI:59789"/>
        <dbReference type="ChEBI" id="CHEBI:90615"/>
        <dbReference type="ChEBI" id="CHEBI:90616"/>
        <dbReference type="EC" id="2.1.1.72"/>
    </reaction>
</comment>
<protein>
    <recommendedName>
        <fullName evidence="1">site-specific DNA-methyltransferase (adenine-specific)</fullName>
        <ecNumber evidence="1">2.1.1.72</ecNumber>
    </recommendedName>
</protein>
<dbReference type="PANTHER" id="PTHR42933:SF3">
    <property type="entry name" value="TYPE I RESTRICTION ENZYME MJAVIII METHYLASE SUBUNIT"/>
    <property type="match status" value="1"/>
</dbReference>
<keyword evidence="7" id="KW-0175">Coiled coil</keyword>
<feature type="coiled-coil region" evidence="7">
    <location>
        <begin position="438"/>
        <end position="465"/>
    </location>
</feature>
<gene>
    <name evidence="9" type="ORF">GCM10008959_24320</name>
</gene>
<name>A0ABQ2RUS6_9DEIO</name>
<evidence type="ECO:0000313" key="9">
    <source>
        <dbReference type="EMBL" id="GGR61570.1"/>
    </source>
</evidence>
<evidence type="ECO:0000256" key="7">
    <source>
        <dbReference type="SAM" id="Coils"/>
    </source>
</evidence>
<dbReference type="EMBL" id="BMQM01000016">
    <property type="protein sequence ID" value="GGR61570.1"/>
    <property type="molecule type" value="Genomic_DNA"/>
</dbReference>
<evidence type="ECO:0000256" key="3">
    <source>
        <dbReference type="ARBA" id="ARBA00022679"/>
    </source>
</evidence>
<dbReference type="PRINTS" id="PR00507">
    <property type="entry name" value="N12N6MTFRASE"/>
</dbReference>
<organism evidence="9 10">
    <name type="scientific">Deinococcus seoulensis</name>
    <dbReference type="NCBI Taxonomy" id="1837379"/>
    <lineage>
        <taxon>Bacteria</taxon>
        <taxon>Thermotogati</taxon>
        <taxon>Deinococcota</taxon>
        <taxon>Deinococci</taxon>
        <taxon>Deinococcales</taxon>
        <taxon>Deinococcaceae</taxon>
        <taxon>Deinococcus</taxon>
    </lineage>
</organism>
<dbReference type="InterPro" id="IPR051537">
    <property type="entry name" value="DNA_Adenine_Mtase"/>
</dbReference>
<evidence type="ECO:0000256" key="4">
    <source>
        <dbReference type="ARBA" id="ARBA00022691"/>
    </source>
</evidence>
<keyword evidence="10" id="KW-1185">Reference proteome</keyword>